<dbReference type="InterPro" id="IPR029058">
    <property type="entry name" value="AB_hydrolase_fold"/>
</dbReference>
<dbReference type="RefSeq" id="WP_170185583.1">
    <property type="nucleotide sequence ID" value="NZ_BAAAPR010000002.1"/>
</dbReference>
<evidence type="ECO:0000313" key="2">
    <source>
        <dbReference type="EMBL" id="TQJ08110.1"/>
    </source>
</evidence>
<keyword evidence="2" id="KW-0645">Protease</keyword>
<proteinExistence type="predicted"/>
<dbReference type="Proteomes" id="UP000317893">
    <property type="component" value="Unassembled WGS sequence"/>
</dbReference>
<gene>
    <name evidence="2" type="ORF">FB458_1192</name>
</gene>
<name>A0A542DYD3_9MICO</name>
<dbReference type="Gene3D" id="3.40.50.1820">
    <property type="entry name" value="alpha/beta hydrolase"/>
    <property type="match status" value="1"/>
</dbReference>
<keyword evidence="2" id="KW-0378">Hydrolase</keyword>
<organism evidence="2 3">
    <name type="scientific">Lapillicoccus jejuensis</name>
    <dbReference type="NCBI Taxonomy" id="402171"/>
    <lineage>
        <taxon>Bacteria</taxon>
        <taxon>Bacillati</taxon>
        <taxon>Actinomycetota</taxon>
        <taxon>Actinomycetes</taxon>
        <taxon>Micrococcales</taxon>
        <taxon>Intrasporangiaceae</taxon>
        <taxon>Lapillicoccus</taxon>
    </lineage>
</organism>
<dbReference type="SUPFAM" id="SSF53474">
    <property type="entry name" value="alpha/beta-Hydrolases"/>
    <property type="match status" value="1"/>
</dbReference>
<accession>A0A542DYD3</accession>
<dbReference type="AlphaFoldDB" id="A0A542DYD3"/>
<dbReference type="InterPro" id="IPR022742">
    <property type="entry name" value="Hydrolase_4"/>
</dbReference>
<sequence length="246" mass="26926">MTLRTTGTGSDQRSDLHWDLRWDATPATPRAVVLVLHGGQENSTAANSWWRVPVWWLAPFAWTARRAGRDLAVARLRYGVRGWNGTQASPLADTREALDAVAARYPGVPVALVGHSMGGRVALRLLGDERVRLVVGLAPWVESADVSAHRYDAHPGARLLVLHGLTDRTTSPSASRRVVEAMTAAGGDASYVGLERDGHPLAMRRRTLDRLLVAELRHTLRGVPLEDQRLDVAERRALEPGALARL</sequence>
<comment type="caution">
    <text evidence="2">The sequence shown here is derived from an EMBL/GenBank/DDBJ whole genome shotgun (WGS) entry which is preliminary data.</text>
</comment>
<keyword evidence="3" id="KW-1185">Reference proteome</keyword>
<evidence type="ECO:0000259" key="1">
    <source>
        <dbReference type="Pfam" id="PF12146"/>
    </source>
</evidence>
<evidence type="ECO:0000313" key="3">
    <source>
        <dbReference type="Proteomes" id="UP000317893"/>
    </source>
</evidence>
<dbReference type="Pfam" id="PF12146">
    <property type="entry name" value="Hydrolase_4"/>
    <property type="match status" value="1"/>
</dbReference>
<dbReference type="GO" id="GO:0004177">
    <property type="term" value="F:aminopeptidase activity"/>
    <property type="evidence" value="ECO:0007669"/>
    <property type="project" value="UniProtKB-KW"/>
</dbReference>
<protein>
    <submittedName>
        <fullName evidence="2">Serine aminopeptidase S33 family</fullName>
    </submittedName>
</protein>
<dbReference type="EMBL" id="VFMN01000001">
    <property type="protein sequence ID" value="TQJ08110.1"/>
    <property type="molecule type" value="Genomic_DNA"/>
</dbReference>
<reference evidence="2 3" key="1">
    <citation type="submission" date="2019-06" db="EMBL/GenBank/DDBJ databases">
        <title>Sequencing the genomes of 1000 actinobacteria strains.</title>
        <authorList>
            <person name="Klenk H.-P."/>
        </authorList>
    </citation>
    <scope>NUCLEOTIDE SEQUENCE [LARGE SCALE GENOMIC DNA]</scope>
    <source>
        <strain evidence="2 3">DSM 18607</strain>
    </source>
</reference>
<feature type="domain" description="Serine aminopeptidase S33" evidence="1">
    <location>
        <begin position="28"/>
        <end position="144"/>
    </location>
</feature>
<keyword evidence="2" id="KW-0031">Aminopeptidase</keyword>